<protein>
    <submittedName>
        <fullName evidence="10">S-adenosylmethionine decarboxylase</fullName>
    </submittedName>
</protein>
<dbReference type="Gene3D" id="3.60.90.10">
    <property type="entry name" value="S-adenosylmethionine decarboxylase"/>
    <property type="match status" value="1"/>
</dbReference>
<dbReference type="Pfam" id="PF02675">
    <property type="entry name" value="AdoMet_dc"/>
    <property type="match status" value="1"/>
</dbReference>
<dbReference type="GO" id="GO:0004014">
    <property type="term" value="F:adenosylmethionine decarboxylase activity"/>
    <property type="evidence" value="ECO:0007669"/>
    <property type="project" value="InterPro"/>
</dbReference>
<keyword evidence="9" id="KW-0670">Pyruvate</keyword>
<evidence type="ECO:0000256" key="5">
    <source>
        <dbReference type="ARBA" id="ARBA00023115"/>
    </source>
</evidence>
<reference evidence="10 11" key="1">
    <citation type="submission" date="2020-07" db="EMBL/GenBank/DDBJ databases">
        <title>Huge and variable diversity of episymbiotic CPR bacteria and DPANN archaea in groundwater ecosystems.</title>
        <authorList>
            <person name="He C.Y."/>
            <person name="Keren R."/>
            <person name="Whittaker M."/>
            <person name="Farag I.F."/>
            <person name="Doudna J."/>
            <person name="Cate J.H.D."/>
            <person name="Banfield J.F."/>
        </authorList>
    </citation>
    <scope>NUCLEOTIDE SEQUENCE [LARGE SCALE GENOMIC DNA]</scope>
    <source>
        <strain evidence="10">NC_groundwater_541_Ag_S-0.1um_46_50</strain>
    </source>
</reference>
<evidence type="ECO:0000313" key="11">
    <source>
        <dbReference type="Proteomes" id="UP000595618"/>
    </source>
</evidence>
<evidence type="ECO:0000256" key="1">
    <source>
        <dbReference type="ARBA" id="ARBA00001928"/>
    </source>
</evidence>
<dbReference type="InterPro" id="IPR003826">
    <property type="entry name" value="AdoMetDC_fam_prok"/>
</dbReference>
<evidence type="ECO:0000256" key="3">
    <source>
        <dbReference type="ARBA" id="ARBA00022813"/>
    </source>
</evidence>
<dbReference type="AlphaFoldDB" id="A0A7T5RJD9"/>
<dbReference type="Proteomes" id="UP000595618">
    <property type="component" value="Chromosome"/>
</dbReference>
<evidence type="ECO:0000256" key="8">
    <source>
        <dbReference type="ARBA" id="ARBA00023270"/>
    </source>
</evidence>
<evidence type="ECO:0000256" key="9">
    <source>
        <dbReference type="ARBA" id="ARBA00023317"/>
    </source>
</evidence>
<dbReference type="GO" id="GO:0008295">
    <property type="term" value="P:spermidine biosynthetic process"/>
    <property type="evidence" value="ECO:0007669"/>
    <property type="project" value="UniProtKB-KW"/>
</dbReference>
<organism evidence="10 11">
    <name type="scientific">Candidatus Sungiibacteriota bacterium</name>
    <dbReference type="NCBI Taxonomy" id="2750080"/>
    <lineage>
        <taxon>Bacteria</taxon>
        <taxon>Candidatus Sungiibacteriota</taxon>
    </lineage>
</organism>
<evidence type="ECO:0000256" key="4">
    <source>
        <dbReference type="ARBA" id="ARBA00023066"/>
    </source>
</evidence>
<comment type="cofactor">
    <cofactor evidence="1">
        <name>pyruvate</name>
        <dbReference type="ChEBI" id="CHEBI:15361"/>
    </cofactor>
</comment>
<name>A0A7T5RJD9_9BACT</name>
<keyword evidence="8" id="KW-0704">Schiff base</keyword>
<gene>
    <name evidence="10" type="ORF">HYW89_04595</name>
</gene>
<keyword evidence="2" id="KW-0210">Decarboxylase</keyword>
<keyword evidence="4" id="KW-0745">Spermidine biosynthesis</keyword>
<keyword evidence="7" id="KW-0456">Lyase</keyword>
<keyword evidence="6" id="KW-0865">Zymogen</keyword>
<keyword evidence="3" id="KW-0068">Autocatalytic cleavage</keyword>
<dbReference type="SUPFAM" id="SSF56276">
    <property type="entry name" value="S-adenosylmethionine decarboxylase"/>
    <property type="match status" value="1"/>
</dbReference>
<sequence>MVNLHIRLDLHNCRADPTYLTHAEMEVVILELVRAAGLTVRRSLLDQFGGDGYNHLISISESHVVIDTSPEERFVLIDIVTCNFTRDNFEKARDLAKRLVALFRPDPKESTVEEKIRGLTPDKTPPCRTVSLEKWLAENAPSTVSTSITVPSYDCYD</sequence>
<dbReference type="InterPro" id="IPR016067">
    <property type="entry name" value="S-AdoMet_deCO2ase_core"/>
</dbReference>
<proteinExistence type="predicted"/>
<evidence type="ECO:0000313" key="10">
    <source>
        <dbReference type="EMBL" id="QQG45245.1"/>
    </source>
</evidence>
<dbReference type="EMBL" id="CP066690">
    <property type="protein sequence ID" value="QQG45245.1"/>
    <property type="molecule type" value="Genomic_DNA"/>
</dbReference>
<evidence type="ECO:0000256" key="7">
    <source>
        <dbReference type="ARBA" id="ARBA00023239"/>
    </source>
</evidence>
<accession>A0A7T5RJD9</accession>
<evidence type="ECO:0000256" key="2">
    <source>
        <dbReference type="ARBA" id="ARBA00022793"/>
    </source>
</evidence>
<keyword evidence="5" id="KW-0620">Polyamine biosynthesis</keyword>
<evidence type="ECO:0000256" key="6">
    <source>
        <dbReference type="ARBA" id="ARBA00023145"/>
    </source>
</evidence>